<dbReference type="InterPro" id="IPR052703">
    <property type="entry name" value="Aromatic_CoA_ox/epox"/>
</dbReference>
<dbReference type="OrthoDB" id="9789947at2"/>
<evidence type="ECO:0000313" key="1">
    <source>
        <dbReference type="EMBL" id="PKD45050.1"/>
    </source>
</evidence>
<dbReference type="GO" id="GO:0005829">
    <property type="term" value="C:cytosol"/>
    <property type="evidence" value="ECO:0007669"/>
    <property type="project" value="TreeGrafter"/>
</dbReference>
<dbReference type="EMBL" id="PISP01000001">
    <property type="protein sequence ID" value="PKD45050.1"/>
    <property type="molecule type" value="Genomic_DNA"/>
</dbReference>
<comment type="caution">
    <text evidence="1">The sequence shown here is derived from an EMBL/GenBank/DDBJ whole genome shotgun (WGS) entry which is preliminary data.</text>
</comment>
<evidence type="ECO:0000313" key="2">
    <source>
        <dbReference type="Proteomes" id="UP000233398"/>
    </source>
</evidence>
<dbReference type="RefSeq" id="WP_101072444.1">
    <property type="nucleotide sequence ID" value="NZ_PISP01000001.1"/>
</dbReference>
<dbReference type="Gene3D" id="1.20.1260.10">
    <property type="match status" value="1"/>
</dbReference>
<dbReference type="InterPro" id="IPR007814">
    <property type="entry name" value="PaaA_PaaC"/>
</dbReference>
<dbReference type="PANTHER" id="PTHR30458">
    <property type="entry name" value="PHENYLACETIC ACID DEGRADATION PROTEIN PAA"/>
    <property type="match status" value="1"/>
</dbReference>
<keyword evidence="2" id="KW-1185">Reference proteome</keyword>
<dbReference type="NCBIfam" id="TIGR02158">
    <property type="entry name" value="PA_CoA_Oxy3"/>
    <property type="match status" value="1"/>
</dbReference>
<accession>A0A2N0VLI3</accession>
<organism evidence="1 2">
    <name type="scientific">Rhodohalobacter barkolensis</name>
    <dbReference type="NCBI Taxonomy" id="2053187"/>
    <lineage>
        <taxon>Bacteria</taxon>
        <taxon>Pseudomonadati</taxon>
        <taxon>Balneolota</taxon>
        <taxon>Balneolia</taxon>
        <taxon>Balneolales</taxon>
        <taxon>Balneolaceae</taxon>
        <taxon>Rhodohalobacter</taxon>
    </lineage>
</organism>
<dbReference type="PIRSF" id="PIRSF037834">
    <property type="entry name" value="PA_CoA_Oase3"/>
    <property type="match status" value="1"/>
</dbReference>
<reference evidence="1 2" key="1">
    <citation type="submission" date="2017-11" db="EMBL/GenBank/DDBJ databases">
        <title>Rhodohalobacter 15182 sp. nov., isolated from a salt lake.</title>
        <authorList>
            <person name="Han S."/>
        </authorList>
    </citation>
    <scope>NUCLEOTIDE SEQUENCE [LARGE SCALE GENOMIC DNA]</scope>
    <source>
        <strain evidence="1 2">15182</strain>
    </source>
</reference>
<dbReference type="Proteomes" id="UP000233398">
    <property type="component" value="Unassembled WGS sequence"/>
</dbReference>
<name>A0A2N0VLI3_9BACT</name>
<sequence length="262" mass="30720">MSTFDTIPKTQQEALVETLLRLADDRLILGHRISEWAGHGPELEEDLALANIALDMIGHASALYTYAAELEGKADEDYYAYFRDDIDFKNIALCELPRGDFAFTIARIFLFSTFSYFLYQKLIDIVEDEQFNGMLQKHFKEIKYHLRHSREWVLRLGDGTEESHQKIQEAFDEIWMYSGEMFDLDEADQVAIQNNLFVDTSDFREEWEKLVVDTLEEATLNVPDMEQYMFSGSRQGRHTEHLGRLLAEMQFLRRSYPDADWK</sequence>
<dbReference type="InterPro" id="IPR009078">
    <property type="entry name" value="Ferritin-like_SF"/>
</dbReference>
<proteinExistence type="predicted"/>
<dbReference type="InterPro" id="IPR011882">
    <property type="entry name" value="PaaC"/>
</dbReference>
<protein>
    <submittedName>
        <fullName evidence="1">Phenylacetate-CoA oxygenase subunit PaaI</fullName>
    </submittedName>
</protein>
<dbReference type="PANTHER" id="PTHR30458:SF0">
    <property type="entry name" value="1,2-PHENYLACETYL-COA EPOXIDASE, SUBUNIT C"/>
    <property type="match status" value="1"/>
</dbReference>
<dbReference type="Pfam" id="PF05138">
    <property type="entry name" value="PaaA_PaaC"/>
    <property type="match status" value="1"/>
</dbReference>
<dbReference type="GO" id="GO:0010124">
    <property type="term" value="P:phenylacetate catabolic process"/>
    <property type="evidence" value="ECO:0007669"/>
    <property type="project" value="InterPro"/>
</dbReference>
<dbReference type="AlphaFoldDB" id="A0A2N0VLI3"/>
<dbReference type="InterPro" id="IPR012347">
    <property type="entry name" value="Ferritin-like"/>
</dbReference>
<dbReference type="SUPFAM" id="SSF47240">
    <property type="entry name" value="Ferritin-like"/>
    <property type="match status" value="1"/>
</dbReference>
<gene>
    <name evidence="1" type="primary">paaI</name>
    <name evidence="1" type="ORF">CWD77_06230</name>
</gene>